<dbReference type="HOGENOM" id="CLU_3257818_0_0_9"/>
<proteinExistence type="predicted"/>
<keyword evidence="2" id="KW-1185">Reference proteome</keyword>
<dbReference type="AlphaFoldDB" id="C4G8H3"/>
<reference evidence="1" key="1">
    <citation type="submission" date="2009-04" db="EMBL/GenBank/DDBJ databases">
        <authorList>
            <person name="Weinstock G."/>
            <person name="Sodergren E."/>
            <person name="Clifton S."/>
            <person name="Fulton L."/>
            <person name="Fulton B."/>
            <person name="Courtney L."/>
            <person name="Fronick C."/>
            <person name="Harrison M."/>
            <person name="Strong C."/>
            <person name="Farmer C."/>
            <person name="Delahaunty K."/>
            <person name="Markovic C."/>
            <person name="Hall O."/>
            <person name="Minx P."/>
            <person name="Tomlinson C."/>
            <person name="Mitreva M."/>
            <person name="Nelson J."/>
            <person name="Hou S."/>
            <person name="Wollam A."/>
            <person name="Pepin K.H."/>
            <person name="Johnson M."/>
            <person name="Bhonagiri V."/>
            <person name="Nash W.E."/>
            <person name="Warren W."/>
            <person name="Chinwalla A."/>
            <person name="Mardis E.R."/>
            <person name="Wilson R.K."/>
        </authorList>
    </citation>
    <scope>NUCLEOTIDE SEQUENCE [LARGE SCALE GENOMIC DNA]</scope>
    <source>
        <strain evidence="1">DSM 14600</strain>
    </source>
</reference>
<accession>C4G8H3</accession>
<sequence>MLFCLNHPRNTKFIIPNIVFTTLMLNVTNSDVYMSPFDQLFS</sequence>
<evidence type="ECO:0000313" key="1">
    <source>
        <dbReference type="EMBL" id="EEP28920.1"/>
    </source>
</evidence>
<organism evidence="1 2">
    <name type="scientific">Shuttleworthella satelles DSM 14600</name>
    <dbReference type="NCBI Taxonomy" id="626523"/>
    <lineage>
        <taxon>Bacteria</taxon>
        <taxon>Bacillati</taxon>
        <taxon>Bacillota</taxon>
        <taxon>Clostridia</taxon>
        <taxon>Lachnospirales</taxon>
        <taxon>Lachnospiraceae</taxon>
        <taxon>Shuttleworthella</taxon>
    </lineage>
</organism>
<gene>
    <name evidence="1" type="ORF">GCWU000342_00269</name>
</gene>
<comment type="caution">
    <text evidence="1">The sequence shown here is derived from an EMBL/GenBank/DDBJ whole genome shotgun (WGS) entry which is preliminary data.</text>
</comment>
<protein>
    <submittedName>
        <fullName evidence="1">Uncharacterized protein</fullName>
    </submittedName>
</protein>
<evidence type="ECO:0000313" key="2">
    <source>
        <dbReference type="Proteomes" id="UP000003494"/>
    </source>
</evidence>
<dbReference type="Proteomes" id="UP000003494">
    <property type="component" value="Unassembled WGS sequence"/>
</dbReference>
<name>C4G8H3_9FIRM</name>
<dbReference type="EMBL" id="ACIP02000001">
    <property type="protein sequence ID" value="EEP28920.1"/>
    <property type="molecule type" value="Genomic_DNA"/>
</dbReference>